<evidence type="ECO:0000256" key="1">
    <source>
        <dbReference type="ARBA" id="ARBA00022729"/>
    </source>
</evidence>
<dbReference type="PANTHER" id="PTHR35038:SF8">
    <property type="entry name" value="C-TYPE POLYHEME CYTOCHROME OMCC"/>
    <property type="match status" value="1"/>
</dbReference>
<dbReference type="Gene3D" id="1.20.850.10">
    <property type="entry name" value="Hydroxylamine Oxidoreductase, Chain A, domain 2"/>
    <property type="match status" value="1"/>
</dbReference>
<organism evidence="3 4">
    <name type="scientific">Lignipirellula cremea</name>
    <dbReference type="NCBI Taxonomy" id="2528010"/>
    <lineage>
        <taxon>Bacteria</taxon>
        <taxon>Pseudomonadati</taxon>
        <taxon>Planctomycetota</taxon>
        <taxon>Planctomycetia</taxon>
        <taxon>Pirellulales</taxon>
        <taxon>Pirellulaceae</taxon>
        <taxon>Lignipirellula</taxon>
    </lineage>
</organism>
<feature type="compositionally biased region" description="Basic and acidic residues" evidence="2">
    <location>
        <begin position="435"/>
        <end position="453"/>
    </location>
</feature>
<dbReference type="Gene3D" id="1.10.780.10">
    <property type="entry name" value="Hydroxylamine Oxidoreductase, Chain A, domain 1"/>
    <property type="match status" value="1"/>
</dbReference>
<keyword evidence="4" id="KW-1185">Reference proteome</keyword>
<proteinExistence type="predicted"/>
<keyword evidence="1" id="KW-0732">Signal</keyword>
<dbReference type="Proteomes" id="UP000317648">
    <property type="component" value="Chromosome"/>
</dbReference>
<reference evidence="3 4" key="1">
    <citation type="submission" date="2019-02" db="EMBL/GenBank/DDBJ databases">
        <title>Deep-cultivation of Planctomycetes and their phenomic and genomic characterization uncovers novel biology.</title>
        <authorList>
            <person name="Wiegand S."/>
            <person name="Jogler M."/>
            <person name="Boedeker C."/>
            <person name="Pinto D."/>
            <person name="Vollmers J."/>
            <person name="Rivas-Marin E."/>
            <person name="Kohn T."/>
            <person name="Peeters S.H."/>
            <person name="Heuer A."/>
            <person name="Rast P."/>
            <person name="Oberbeckmann S."/>
            <person name="Bunk B."/>
            <person name="Jeske O."/>
            <person name="Meyerdierks A."/>
            <person name="Storesund J.E."/>
            <person name="Kallscheuer N."/>
            <person name="Luecker S."/>
            <person name="Lage O.M."/>
            <person name="Pohl T."/>
            <person name="Merkel B.J."/>
            <person name="Hornburger P."/>
            <person name="Mueller R.-W."/>
            <person name="Bruemmer F."/>
            <person name="Labrenz M."/>
            <person name="Spormann A.M."/>
            <person name="Op den Camp H."/>
            <person name="Overmann J."/>
            <person name="Amann R."/>
            <person name="Jetten M.S.M."/>
            <person name="Mascher T."/>
            <person name="Medema M.H."/>
            <person name="Devos D.P."/>
            <person name="Kaster A.-K."/>
            <person name="Ovreas L."/>
            <person name="Rohde M."/>
            <person name="Galperin M.Y."/>
            <person name="Jogler C."/>
        </authorList>
    </citation>
    <scope>NUCLEOTIDE SEQUENCE [LARGE SCALE GENOMIC DNA]</scope>
    <source>
        <strain evidence="3 4">Pla85_3_4</strain>
    </source>
</reference>
<dbReference type="KEGG" id="lcre:Pla8534_10350"/>
<feature type="compositionally biased region" description="Basic and acidic residues" evidence="2">
    <location>
        <begin position="406"/>
        <end position="423"/>
    </location>
</feature>
<name>A0A518DN40_9BACT</name>
<feature type="region of interest" description="Disordered" evidence="2">
    <location>
        <begin position="406"/>
        <end position="453"/>
    </location>
</feature>
<evidence type="ECO:0000313" key="4">
    <source>
        <dbReference type="Proteomes" id="UP000317648"/>
    </source>
</evidence>
<dbReference type="RefSeq" id="WP_145049904.1">
    <property type="nucleotide sequence ID" value="NZ_CP036433.1"/>
</dbReference>
<dbReference type="Pfam" id="PF13447">
    <property type="entry name" value="Multi-haem_cyto"/>
    <property type="match status" value="1"/>
</dbReference>
<dbReference type="AlphaFoldDB" id="A0A518DN40"/>
<dbReference type="SUPFAM" id="SSF48695">
    <property type="entry name" value="Multiheme cytochromes"/>
    <property type="match status" value="1"/>
</dbReference>
<dbReference type="InterPro" id="IPR036280">
    <property type="entry name" value="Multihaem_cyt_sf"/>
</dbReference>
<accession>A0A518DN40</accession>
<gene>
    <name evidence="3" type="primary">hao1</name>
    <name evidence="3" type="ORF">Pla8534_10350</name>
</gene>
<protein>
    <submittedName>
        <fullName evidence="3">Hydroxylamine oxidoreductase</fullName>
        <ecNumber evidence="3">1.7.2.6</ecNumber>
    </submittedName>
</protein>
<dbReference type="OrthoDB" id="9780421at2"/>
<keyword evidence="3" id="KW-0560">Oxidoreductase</keyword>
<evidence type="ECO:0000313" key="3">
    <source>
        <dbReference type="EMBL" id="QDU93256.1"/>
    </source>
</evidence>
<dbReference type="EC" id="1.7.2.6" evidence="3"/>
<evidence type="ECO:0000256" key="2">
    <source>
        <dbReference type="SAM" id="MobiDB-lite"/>
    </source>
</evidence>
<sequence>MRFAGILVALLIGVGLVAGAMLVNRQRPRSETSQPNISLVRATGKCAQCHRQETSAVVHQFERSPHAAHGVNCLDCHRPMQGQDSLDHRGFVIAKSLTSQNCAQCHATEYNQFLRSRHAAPAWAAVAGSADFTPEQIAHAEKYHAGAVLRPANALSHLEGPAAVTAGCNSCHAIGKPNTDGSIGSCTDCHTRHNASVAMAREPQTCGQCHMGPDHSQIEIYNESKHGVIFHAQRGSFHLDADPKKLTTADMPAPTCSTCHMSGLEGQNVTHDTSERLSWYLFAAQSEKRPAYARSQDAMKETCLKCHTRPAIDQYYTEAEEVVQSTNDRVAAATKIIDSLRAEGLLTPAPFDEPIEFVYFDYWHYWGRTAKHGAFMGGADFVQWHGNYELLRSLTELEAMAAEIRRTKKETQEESAATKDATKESVVSDTPPAPVDRDTSDSDTSDSRPENDS</sequence>
<dbReference type="PANTHER" id="PTHR35038">
    <property type="entry name" value="DISSIMILATORY SULFITE REDUCTASE SIRA"/>
    <property type="match status" value="1"/>
</dbReference>
<dbReference type="GO" id="GO:0016491">
    <property type="term" value="F:oxidoreductase activity"/>
    <property type="evidence" value="ECO:0007669"/>
    <property type="project" value="UniProtKB-KW"/>
</dbReference>
<dbReference type="InterPro" id="IPR051829">
    <property type="entry name" value="Multiheme_Cytochr_ET"/>
</dbReference>
<dbReference type="EMBL" id="CP036433">
    <property type="protein sequence ID" value="QDU93256.1"/>
    <property type="molecule type" value="Genomic_DNA"/>
</dbReference>